<name>A0A3B0V9K4_9ZZZZ</name>
<gene>
    <name evidence="1" type="ORF">MNBD_DELTA04-56</name>
</gene>
<organism evidence="1">
    <name type="scientific">hydrothermal vent metagenome</name>
    <dbReference type="NCBI Taxonomy" id="652676"/>
    <lineage>
        <taxon>unclassified sequences</taxon>
        <taxon>metagenomes</taxon>
        <taxon>ecological metagenomes</taxon>
    </lineage>
</organism>
<evidence type="ECO:0000313" key="1">
    <source>
        <dbReference type="EMBL" id="VAW37003.1"/>
    </source>
</evidence>
<sequence length="91" mass="10498">MSLRSDWPCWEIMKCQPEQATRCPAYQADRPCWEVMGEIDTFFFNVCRDCIVYVVKQKNSIFSKEEILSIMSQKGVDVTGVQCPRLKAVGQ</sequence>
<dbReference type="AlphaFoldDB" id="A0A3B0V9K4"/>
<accession>A0A3B0V9K4</accession>
<dbReference type="EMBL" id="UOEY01000035">
    <property type="protein sequence ID" value="VAW37003.1"/>
    <property type="molecule type" value="Genomic_DNA"/>
</dbReference>
<proteinExistence type="predicted"/>
<reference evidence="1" key="1">
    <citation type="submission" date="2018-06" db="EMBL/GenBank/DDBJ databases">
        <authorList>
            <person name="Zhirakovskaya E."/>
        </authorList>
    </citation>
    <scope>NUCLEOTIDE SEQUENCE</scope>
</reference>
<protein>
    <submittedName>
        <fullName evidence="1">Uncharacterized protein</fullName>
    </submittedName>
</protein>